<dbReference type="SMART" id="SM00448">
    <property type="entry name" value="REC"/>
    <property type="match status" value="1"/>
</dbReference>
<feature type="domain" description="HTH luxR-type" evidence="6">
    <location>
        <begin position="165"/>
        <end position="230"/>
    </location>
</feature>
<dbReference type="GO" id="GO:0006355">
    <property type="term" value="P:regulation of DNA-templated transcription"/>
    <property type="evidence" value="ECO:0007669"/>
    <property type="project" value="InterPro"/>
</dbReference>
<gene>
    <name evidence="8" type="ORF">EYS42_15230</name>
</gene>
<evidence type="ECO:0000259" key="6">
    <source>
        <dbReference type="PROSITE" id="PS50043"/>
    </source>
</evidence>
<dbReference type="SUPFAM" id="SSF52172">
    <property type="entry name" value="CheY-like"/>
    <property type="match status" value="1"/>
</dbReference>
<dbReference type="PRINTS" id="PR00038">
    <property type="entry name" value="HTHLUXR"/>
</dbReference>
<dbReference type="InterPro" id="IPR036388">
    <property type="entry name" value="WH-like_DNA-bd_sf"/>
</dbReference>
<evidence type="ECO:0000313" key="8">
    <source>
        <dbReference type="EMBL" id="TBO28356.1"/>
    </source>
</evidence>
<protein>
    <submittedName>
        <fullName evidence="8">Response regulator transcription factor</fullName>
    </submittedName>
</protein>
<dbReference type="Gene3D" id="1.10.10.10">
    <property type="entry name" value="Winged helix-like DNA-binding domain superfamily/Winged helix DNA-binding domain"/>
    <property type="match status" value="1"/>
</dbReference>
<dbReference type="Gene3D" id="3.40.50.2300">
    <property type="match status" value="1"/>
</dbReference>
<feature type="region of interest" description="Disordered" evidence="5">
    <location>
        <begin position="1"/>
        <end position="21"/>
    </location>
</feature>
<proteinExistence type="predicted"/>
<keyword evidence="3" id="KW-0804">Transcription</keyword>
<evidence type="ECO:0000259" key="7">
    <source>
        <dbReference type="PROSITE" id="PS50110"/>
    </source>
</evidence>
<dbReference type="SMART" id="SM00421">
    <property type="entry name" value="HTH_LUXR"/>
    <property type="match status" value="1"/>
</dbReference>
<dbReference type="PROSITE" id="PS50043">
    <property type="entry name" value="HTH_LUXR_2"/>
    <property type="match status" value="1"/>
</dbReference>
<dbReference type="AlphaFoldDB" id="A0A4Q9GZC8"/>
<comment type="caution">
    <text evidence="8">The sequence shown here is derived from an EMBL/GenBank/DDBJ whole genome shotgun (WGS) entry which is preliminary data.</text>
</comment>
<dbReference type="InterPro" id="IPR011006">
    <property type="entry name" value="CheY-like_superfamily"/>
</dbReference>
<dbReference type="OrthoDB" id="3623000at2"/>
<evidence type="ECO:0000313" key="9">
    <source>
        <dbReference type="Proteomes" id="UP000292120"/>
    </source>
</evidence>
<feature type="domain" description="Response regulatory" evidence="7">
    <location>
        <begin position="23"/>
        <end position="138"/>
    </location>
</feature>
<feature type="compositionally biased region" description="Polar residues" evidence="5">
    <location>
        <begin position="1"/>
        <end position="20"/>
    </location>
</feature>
<keyword evidence="1" id="KW-0805">Transcription regulation</keyword>
<name>A0A4Q9GZC8_9BURK</name>
<dbReference type="GO" id="GO:0003677">
    <property type="term" value="F:DNA binding"/>
    <property type="evidence" value="ECO:0007669"/>
    <property type="project" value="UniProtKB-KW"/>
</dbReference>
<keyword evidence="9" id="KW-1185">Reference proteome</keyword>
<dbReference type="PANTHER" id="PTHR43214">
    <property type="entry name" value="TWO-COMPONENT RESPONSE REGULATOR"/>
    <property type="match status" value="1"/>
</dbReference>
<dbReference type="InterPro" id="IPR000792">
    <property type="entry name" value="Tscrpt_reg_LuxR_C"/>
</dbReference>
<dbReference type="InterPro" id="IPR016032">
    <property type="entry name" value="Sig_transdc_resp-reg_C-effctor"/>
</dbReference>
<keyword evidence="4" id="KW-0597">Phosphoprotein</keyword>
<evidence type="ECO:0000256" key="2">
    <source>
        <dbReference type="ARBA" id="ARBA00023125"/>
    </source>
</evidence>
<dbReference type="InterPro" id="IPR001789">
    <property type="entry name" value="Sig_transdc_resp-reg_receiver"/>
</dbReference>
<feature type="modified residue" description="4-aspartylphosphate" evidence="4">
    <location>
        <position position="73"/>
    </location>
</feature>
<dbReference type="PROSITE" id="PS50110">
    <property type="entry name" value="RESPONSE_REGULATORY"/>
    <property type="match status" value="1"/>
</dbReference>
<dbReference type="SUPFAM" id="SSF46894">
    <property type="entry name" value="C-terminal effector domain of the bipartite response regulators"/>
    <property type="match status" value="1"/>
</dbReference>
<dbReference type="CDD" id="cd00156">
    <property type="entry name" value="REC"/>
    <property type="match status" value="1"/>
</dbReference>
<dbReference type="Pfam" id="PF00072">
    <property type="entry name" value="Response_reg"/>
    <property type="match status" value="1"/>
</dbReference>
<evidence type="ECO:0000256" key="1">
    <source>
        <dbReference type="ARBA" id="ARBA00023015"/>
    </source>
</evidence>
<keyword evidence="2" id="KW-0238">DNA-binding</keyword>
<dbReference type="Proteomes" id="UP000292120">
    <property type="component" value="Unassembled WGS sequence"/>
</dbReference>
<dbReference type="Pfam" id="PF00196">
    <property type="entry name" value="GerE"/>
    <property type="match status" value="1"/>
</dbReference>
<dbReference type="InterPro" id="IPR039420">
    <property type="entry name" value="WalR-like"/>
</dbReference>
<dbReference type="GO" id="GO:0000160">
    <property type="term" value="P:phosphorelay signal transduction system"/>
    <property type="evidence" value="ECO:0007669"/>
    <property type="project" value="InterPro"/>
</dbReference>
<accession>A0A4Q9GZC8</accession>
<dbReference type="PANTHER" id="PTHR43214:SF41">
    <property type="entry name" value="NITRATE_NITRITE RESPONSE REGULATOR PROTEIN NARP"/>
    <property type="match status" value="1"/>
</dbReference>
<sequence length="239" mass="26498">MQQMPDTWASAQHTMTTPSHPQHVLIVEDQPDALRLMQQLVEALFDTGNHLCAPDLAQAQGHLGTSYDLVLCDLQLPDGLSIDWLRQYRQRHPDTWIVVSTLYDDDDLVFASLRAGADGYLLKTDSPAVQRDTLSRLLNGEPPMSPSIARKVMRHFRAQPEPTPAGLPLATLTPREQEVLSLIAQGLSAKMVAAELNTSRYTVNDQIKSIYRKLGIGNRSEATAEAMRLGLIQAPTPLR</sequence>
<evidence type="ECO:0000256" key="5">
    <source>
        <dbReference type="SAM" id="MobiDB-lite"/>
    </source>
</evidence>
<organism evidence="8 9">
    <name type="scientific">Aquabacterium lacunae</name>
    <dbReference type="NCBI Taxonomy" id="2528630"/>
    <lineage>
        <taxon>Bacteria</taxon>
        <taxon>Pseudomonadati</taxon>
        <taxon>Pseudomonadota</taxon>
        <taxon>Betaproteobacteria</taxon>
        <taxon>Burkholderiales</taxon>
        <taxon>Aquabacterium</taxon>
    </lineage>
</organism>
<dbReference type="CDD" id="cd06170">
    <property type="entry name" value="LuxR_C_like"/>
    <property type="match status" value="1"/>
</dbReference>
<reference evidence="8 9" key="1">
    <citation type="submission" date="2019-02" db="EMBL/GenBank/DDBJ databases">
        <title>Aquabacterium sp. strain KMB7.</title>
        <authorList>
            <person name="Chen W.-M."/>
        </authorList>
    </citation>
    <scope>NUCLEOTIDE SEQUENCE [LARGE SCALE GENOMIC DNA]</scope>
    <source>
        <strain evidence="8 9">KMB7</strain>
    </source>
</reference>
<evidence type="ECO:0000256" key="3">
    <source>
        <dbReference type="ARBA" id="ARBA00023163"/>
    </source>
</evidence>
<dbReference type="EMBL" id="SIXI01000007">
    <property type="protein sequence ID" value="TBO28356.1"/>
    <property type="molecule type" value="Genomic_DNA"/>
</dbReference>
<evidence type="ECO:0000256" key="4">
    <source>
        <dbReference type="PROSITE-ProRule" id="PRU00169"/>
    </source>
</evidence>